<dbReference type="AlphaFoldDB" id="A0A085N662"/>
<dbReference type="Proteomes" id="UP000030758">
    <property type="component" value="Unassembled WGS sequence"/>
</dbReference>
<evidence type="ECO:0000313" key="1">
    <source>
        <dbReference type="EMBL" id="KFD64958.1"/>
    </source>
</evidence>
<proteinExistence type="predicted"/>
<gene>
    <name evidence="1" type="ORF">M514_22901</name>
</gene>
<sequence length="126" mass="15085">MNDEEIIEFISKRPAGTEEDEEESEQAAFPSHSEAFRYLQGALGWYERQEECDLRQLLCLQAFRYLQGALRWYERQEECDLRQLLCLKNIRDLAAAKRRTSLKQTLMTDFFLTFRPFVVFVRFKCN</sequence>
<organism evidence="1">
    <name type="scientific">Trichuris suis</name>
    <name type="common">pig whipworm</name>
    <dbReference type="NCBI Taxonomy" id="68888"/>
    <lineage>
        <taxon>Eukaryota</taxon>
        <taxon>Metazoa</taxon>
        <taxon>Ecdysozoa</taxon>
        <taxon>Nematoda</taxon>
        <taxon>Enoplea</taxon>
        <taxon>Dorylaimia</taxon>
        <taxon>Trichinellida</taxon>
        <taxon>Trichuridae</taxon>
        <taxon>Trichuris</taxon>
    </lineage>
</organism>
<accession>A0A085N662</accession>
<dbReference type="EMBL" id="KL367547">
    <property type="protein sequence ID" value="KFD64958.1"/>
    <property type="molecule type" value="Genomic_DNA"/>
</dbReference>
<name>A0A085N662_9BILA</name>
<reference evidence="1" key="1">
    <citation type="journal article" date="2014" name="Nat. Genet.">
        <title>Genome and transcriptome of the porcine whipworm Trichuris suis.</title>
        <authorList>
            <person name="Jex A.R."/>
            <person name="Nejsum P."/>
            <person name="Schwarz E.M."/>
            <person name="Hu L."/>
            <person name="Young N.D."/>
            <person name="Hall R.S."/>
            <person name="Korhonen P.K."/>
            <person name="Liao S."/>
            <person name="Thamsborg S."/>
            <person name="Xia J."/>
            <person name="Xu P."/>
            <person name="Wang S."/>
            <person name="Scheerlinck J.P."/>
            <person name="Hofmann A."/>
            <person name="Sternberg P.W."/>
            <person name="Wang J."/>
            <person name="Gasser R.B."/>
        </authorList>
    </citation>
    <scope>NUCLEOTIDE SEQUENCE [LARGE SCALE GENOMIC DNA]</scope>
    <source>
        <strain evidence="1">DCEP-RM93F</strain>
    </source>
</reference>
<protein>
    <submittedName>
        <fullName evidence="1">Uncharacterized protein</fullName>
    </submittedName>
</protein>